<dbReference type="EnsemblPlants" id="AVESA.00010b.r2.5CG0862100.1">
    <property type="protein sequence ID" value="AVESA.00010b.r2.5CG0862100.1.CDS"/>
    <property type="gene ID" value="AVESA.00010b.r2.5CG0862100"/>
</dbReference>
<evidence type="ECO:0000313" key="1">
    <source>
        <dbReference type="EnsemblPlants" id="AVESA.00010b.r2.5CG0862100.1.CDS"/>
    </source>
</evidence>
<sequence>MIKMSTPAKAIKAALAEALVYYYPIAGRLREVPGTNKLVVDCTGEGAVFVQASANVRLEEFGEPPLRGPYPCAEELFCDVGDTKVVVGKPLFFLQLKHLSCGGFALGFQACHNIVDAFGLIQLVKSIADLARGDARPAVLPAWERQILMARTPPRIVVLTGAGAEHKNADMLPNDVLLSTPLESMVHRHLLFGPRDIAHLRGHIAQPHLSKLVTTFELLTAVMWRCRTAALGYEAGEKARLVFPLNARGRWKRDLPIPRGYYGNALLHAVVEATVRDLCSGNPLDHTVELVRGAKADVSPERMRSMVDMMALQRGRGQTAFPTRHVYWVSNLGRIGDDAVDFGWADWVGGGFPLPKLTSFHTTGKNQDGHESVTVTLLLPGRAMDRFAKEIASWLNKHDGGNRFTPSSL</sequence>
<reference evidence="1" key="1">
    <citation type="submission" date="2021-05" db="EMBL/GenBank/DDBJ databases">
        <authorList>
            <person name="Scholz U."/>
            <person name="Mascher M."/>
            <person name="Fiebig A."/>
        </authorList>
    </citation>
    <scope>NUCLEOTIDE SEQUENCE [LARGE SCALE GENOMIC DNA]</scope>
</reference>
<name>A0ACD5XQ72_AVESA</name>
<evidence type="ECO:0000313" key="2">
    <source>
        <dbReference type="Proteomes" id="UP001732700"/>
    </source>
</evidence>
<dbReference type="Proteomes" id="UP001732700">
    <property type="component" value="Chromosome 5C"/>
</dbReference>
<accession>A0ACD5XQ72</accession>
<organism evidence="1 2">
    <name type="scientific">Avena sativa</name>
    <name type="common">Oat</name>
    <dbReference type="NCBI Taxonomy" id="4498"/>
    <lineage>
        <taxon>Eukaryota</taxon>
        <taxon>Viridiplantae</taxon>
        <taxon>Streptophyta</taxon>
        <taxon>Embryophyta</taxon>
        <taxon>Tracheophyta</taxon>
        <taxon>Spermatophyta</taxon>
        <taxon>Magnoliopsida</taxon>
        <taxon>Liliopsida</taxon>
        <taxon>Poales</taxon>
        <taxon>Poaceae</taxon>
        <taxon>BOP clade</taxon>
        <taxon>Pooideae</taxon>
        <taxon>Poodae</taxon>
        <taxon>Poeae</taxon>
        <taxon>Poeae Chloroplast Group 1 (Aveneae type)</taxon>
        <taxon>Aveninae</taxon>
        <taxon>Avena</taxon>
    </lineage>
</organism>
<keyword evidence="2" id="KW-1185">Reference proteome</keyword>
<protein>
    <submittedName>
        <fullName evidence="1">Uncharacterized protein</fullName>
    </submittedName>
</protein>
<reference evidence="1" key="2">
    <citation type="submission" date="2025-09" db="UniProtKB">
        <authorList>
            <consortium name="EnsemblPlants"/>
        </authorList>
    </citation>
    <scope>IDENTIFICATION</scope>
</reference>
<proteinExistence type="predicted"/>